<reference evidence="1" key="1">
    <citation type="submission" date="2022-11" db="EMBL/GenBank/DDBJ databases">
        <title>Centuries of genome instability and evolution in soft-shell clam transmissible cancer (bioRxiv).</title>
        <authorList>
            <person name="Hart S.F.M."/>
            <person name="Yonemitsu M.A."/>
            <person name="Giersch R.M."/>
            <person name="Beal B.F."/>
            <person name="Arriagada G."/>
            <person name="Davis B.W."/>
            <person name="Ostrander E.A."/>
            <person name="Goff S.P."/>
            <person name="Metzger M.J."/>
        </authorList>
    </citation>
    <scope>NUCLEOTIDE SEQUENCE</scope>
    <source>
        <strain evidence="1">MELC-2E11</strain>
        <tissue evidence="1">Siphon/mantle</tissue>
    </source>
</reference>
<gene>
    <name evidence="1" type="ORF">MAR_018708</name>
</gene>
<dbReference type="EMBL" id="CP111017">
    <property type="protein sequence ID" value="WAR08750.1"/>
    <property type="molecule type" value="Genomic_DNA"/>
</dbReference>
<evidence type="ECO:0000313" key="1">
    <source>
        <dbReference type="EMBL" id="WAR08750.1"/>
    </source>
</evidence>
<organism evidence="1 2">
    <name type="scientific">Mya arenaria</name>
    <name type="common">Soft-shell clam</name>
    <dbReference type="NCBI Taxonomy" id="6604"/>
    <lineage>
        <taxon>Eukaryota</taxon>
        <taxon>Metazoa</taxon>
        <taxon>Spiralia</taxon>
        <taxon>Lophotrochozoa</taxon>
        <taxon>Mollusca</taxon>
        <taxon>Bivalvia</taxon>
        <taxon>Autobranchia</taxon>
        <taxon>Heteroconchia</taxon>
        <taxon>Euheterodonta</taxon>
        <taxon>Imparidentia</taxon>
        <taxon>Neoheterodontei</taxon>
        <taxon>Myida</taxon>
        <taxon>Myoidea</taxon>
        <taxon>Myidae</taxon>
        <taxon>Mya</taxon>
    </lineage>
</organism>
<evidence type="ECO:0000313" key="2">
    <source>
        <dbReference type="Proteomes" id="UP001164746"/>
    </source>
</evidence>
<proteinExistence type="predicted"/>
<dbReference type="Proteomes" id="UP001164746">
    <property type="component" value="Chromosome 6"/>
</dbReference>
<feature type="non-terminal residue" evidence="1">
    <location>
        <position position="137"/>
    </location>
</feature>
<sequence>MTLSMFFERLKIDQRNLLYSSFADVFTQLVEKNAPEIVGEIHPDMKDLLIHAICETWRIFDNPYEGRRIVGAKRECLKIQLNFENAIWMWKFIKYYISGTLDSAFEPIKTLLRAKKEFKNLEITVVLPDVFAALHQS</sequence>
<name>A0ABY7EFG1_MYAAR</name>
<keyword evidence="2" id="KW-1185">Reference proteome</keyword>
<accession>A0ABY7EFG1</accession>
<protein>
    <submittedName>
        <fullName evidence="1">Uncharacterized protein</fullName>
    </submittedName>
</protein>